<organism evidence="2 3">
    <name type="scientific">Streptomyces olivochromogenes</name>
    <dbReference type="NCBI Taxonomy" id="1963"/>
    <lineage>
        <taxon>Bacteria</taxon>
        <taxon>Bacillati</taxon>
        <taxon>Actinomycetota</taxon>
        <taxon>Actinomycetes</taxon>
        <taxon>Kitasatosporales</taxon>
        <taxon>Streptomycetaceae</taxon>
        <taxon>Streptomyces</taxon>
    </lineage>
</organism>
<dbReference type="SUPFAM" id="SSF53098">
    <property type="entry name" value="Ribonuclease H-like"/>
    <property type="match status" value="1"/>
</dbReference>
<dbReference type="PANTHER" id="PTHR33627:SF1">
    <property type="entry name" value="TRANSPOSASE"/>
    <property type="match status" value="1"/>
</dbReference>
<reference evidence="3" key="1">
    <citation type="submission" date="2017-05" db="EMBL/GenBank/DDBJ databases">
        <title>Streptomyces olivochromogenes NBRC 3561 whole genome shotgun sequence.</title>
        <authorList>
            <person name="Dohra H."/>
            <person name="Kodani S."/>
        </authorList>
    </citation>
    <scope>NUCLEOTIDE SEQUENCE [LARGE SCALE GENOMIC DNA]</scope>
    <source>
        <strain evidence="3">NBRC 3561</strain>
    </source>
</reference>
<dbReference type="PANTHER" id="PTHR33627">
    <property type="entry name" value="TRANSPOSASE"/>
    <property type="match status" value="1"/>
</dbReference>
<dbReference type="AlphaFoldDB" id="A0A250VUQ2"/>
<dbReference type="Proteomes" id="UP000217446">
    <property type="component" value="Unassembled WGS sequence"/>
</dbReference>
<sequence length="335" mass="36434">MIEAALDAGCSSNWVTGDEVYGQDPQLRSALEARGVGYVLAVARTTKVRINENRTVVQAATVAASLPRDTWHRQSADAGTKGPRSYDWTWVQTGADKNRLLLIRRNPATGELAFYRCWSPGQVALVAPIRVAGTRWCIEECFHAAQGQVGLDHYQVRHWTSWHRHVTLAMLALASLTAVAAGAKPDRSADPDRPVHSCDPFDLTIPEIRHLIGTLFKPPAAPPHHLLAWSIWRRLLQAQADAPTTDDGSPAAWTPRSRSHTGGLVTEALLRSQRGLIMTTNRLEGVTEKLIPTALGLINVRVGGRPDGPAMMCWPSLMTAPCGSTSTSTSPRPTA</sequence>
<dbReference type="InterPro" id="IPR039365">
    <property type="entry name" value="IS701-like"/>
</dbReference>
<dbReference type="EMBL" id="BDQI01000043">
    <property type="protein sequence ID" value="GAX57947.1"/>
    <property type="molecule type" value="Genomic_DNA"/>
</dbReference>
<evidence type="ECO:0000313" key="2">
    <source>
        <dbReference type="EMBL" id="GAX57947.1"/>
    </source>
</evidence>
<dbReference type="STRING" id="1963.AQJ27_36730"/>
<accession>A0A250VUQ2</accession>
<gene>
    <name evidence="2" type="ORF">SO3561_09518</name>
</gene>
<comment type="caution">
    <text evidence="2">The sequence shown here is derived from an EMBL/GenBank/DDBJ whole genome shotgun (WGS) entry which is preliminary data.</text>
</comment>
<proteinExistence type="predicted"/>
<protein>
    <submittedName>
        <fullName evidence="2">Transposase</fullName>
    </submittedName>
</protein>
<evidence type="ECO:0000313" key="3">
    <source>
        <dbReference type="Proteomes" id="UP000217446"/>
    </source>
</evidence>
<feature type="region of interest" description="Disordered" evidence="1">
    <location>
        <begin position="241"/>
        <end position="260"/>
    </location>
</feature>
<dbReference type="InterPro" id="IPR012337">
    <property type="entry name" value="RNaseH-like_sf"/>
</dbReference>
<name>A0A250VUQ2_STROL</name>
<evidence type="ECO:0000256" key="1">
    <source>
        <dbReference type="SAM" id="MobiDB-lite"/>
    </source>
</evidence>
<keyword evidence="3" id="KW-1185">Reference proteome</keyword>